<feature type="region of interest" description="Disordered" evidence="3">
    <location>
        <begin position="1"/>
        <end position="21"/>
    </location>
</feature>
<dbReference type="InterPro" id="IPR057326">
    <property type="entry name" value="KR_dom"/>
</dbReference>
<evidence type="ECO:0000256" key="2">
    <source>
        <dbReference type="ARBA" id="ARBA00023002"/>
    </source>
</evidence>
<dbReference type="SMART" id="SM00822">
    <property type="entry name" value="PKS_KR"/>
    <property type="match status" value="1"/>
</dbReference>
<protein>
    <recommendedName>
        <fullName evidence="4">Ketoreductase domain-containing protein</fullName>
    </recommendedName>
</protein>
<reference evidence="5 6" key="1">
    <citation type="journal article" date="2023" name="Plants (Basel)">
        <title>Bridging the Gap: Combining Genomics and Transcriptomics Approaches to Understand Stylosanthes scabra, an Orphan Legume from the Brazilian Caatinga.</title>
        <authorList>
            <person name="Ferreira-Neto J.R.C."/>
            <person name="da Silva M.D."/>
            <person name="Binneck E."/>
            <person name="de Melo N.F."/>
            <person name="da Silva R.H."/>
            <person name="de Melo A.L.T.M."/>
            <person name="Pandolfi V."/>
            <person name="Bustamante F.O."/>
            <person name="Brasileiro-Vidal A.C."/>
            <person name="Benko-Iseppon A.M."/>
        </authorList>
    </citation>
    <scope>NUCLEOTIDE SEQUENCE [LARGE SCALE GENOMIC DNA]</scope>
    <source>
        <tissue evidence="5">Leaves</tissue>
    </source>
</reference>
<dbReference type="PANTHER" id="PTHR48107:SF29">
    <property type="entry name" value="ENOYL-(ACYL CARRIER) REDUCTASE"/>
    <property type="match status" value="1"/>
</dbReference>
<comment type="similarity">
    <text evidence="1">Belongs to the short-chain dehydrogenases/reductases (SDR) family.</text>
</comment>
<dbReference type="InterPro" id="IPR020904">
    <property type="entry name" value="Sc_DH/Rdtase_CS"/>
</dbReference>
<dbReference type="Pfam" id="PF13561">
    <property type="entry name" value="adh_short_C2"/>
    <property type="match status" value="1"/>
</dbReference>
<keyword evidence="6" id="KW-1185">Reference proteome</keyword>
<keyword evidence="2" id="KW-0560">Oxidoreductase</keyword>
<dbReference type="Proteomes" id="UP001341840">
    <property type="component" value="Unassembled WGS sequence"/>
</dbReference>
<evidence type="ECO:0000256" key="1">
    <source>
        <dbReference type="ARBA" id="ARBA00006484"/>
    </source>
</evidence>
<organism evidence="5 6">
    <name type="scientific">Stylosanthes scabra</name>
    <dbReference type="NCBI Taxonomy" id="79078"/>
    <lineage>
        <taxon>Eukaryota</taxon>
        <taxon>Viridiplantae</taxon>
        <taxon>Streptophyta</taxon>
        <taxon>Embryophyta</taxon>
        <taxon>Tracheophyta</taxon>
        <taxon>Spermatophyta</taxon>
        <taxon>Magnoliopsida</taxon>
        <taxon>eudicotyledons</taxon>
        <taxon>Gunneridae</taxon>
        <taxon>Pentapetalae</taxon>
        <taxon>rosids</taxon>
        <taxon>fabids</taxon>
        <taxon>Fabales</taxon>
        <taxon>Fabaceae</taxon>
        <taxon>Papilionoideae</taxon>
        <taxon>50 kb inversion clade</taxon>
        <taxon>dalbergioids sensu lato</taxon>
        <taxon>Dalbergieae</taxon>
        <taxon>Pterocarpus clade</taxon>
        <taxon>Stylosanthes</taxon>
    </lineage>
</organism>
<dbReference type="InterPro" id="IPR002347">
    <property type="entry name" value="SDR_fam"/>
</dbReference>
<accession>A0ABU6V692</accession>
<sequence length="277" mass="28599">MATSKQHSHSQSPSPSPSLPLQDRVAIVTGSSRGIGREIALHLASLGARILVNYASNSSLADSLVAQLNSDASVGGGASLPRAVAVRGDVSDPNGVKALFDSAERVFESAVHILVNSAGVTDSNYPTIANTPLEDFDRILSVNTRGAFLCCKEAANRLVRGGGGRIILLSSSTVAALRPTMGSYTASKAAVEAMTHILAKELKGTGITANCVAPGPIATEMYFAGRTEEQVKASIAASPLNRLGEPKDVATLVGFLASDAGEWVNGQVIRVNGGYIS</sequence>
<evidence type="ECO:0000259" key="4">
    <source>
        <dbReference type="SMART" id="SM00822"/>
    </source>
</evidence>
<gene>
    <name evidence="5" type="ORF">PIB30_006063</name>
</gene>
<comment type="caution">
    <text evidence="5">The sequence shown here is derived from an EMBL/GenBank/DDBJ whole genome shotgun (WGS) entry which is preliminary data.</text>
</comment>
<proteinExistence type="inferred from homology"/>
<evidence type="ECO:0000313" key="5">
    <source>
        <dbReference type="EMBL" id="MED6167783.1"/>
    </source>
</evidence>
<dbReference type="PRINTS" id="PR00080">
    <property type="entry name" value="SDRFAMILY"/>
</dbReference>
<dbReference type="InterPro" id="IPR036291">
    <property type="entry name" value="NAD(P)-bd_dom_sf"/>
</dbReference>
<dbReference type="SUPFAM" id="SSF51735">
    <property type="entry name" value="NAD(P)-binding Rossmann-fold domains"/>
    <property type="match status" value="1"/>
</dbReference>
<dbReference type="PRINTS" id="PR00081">
    <property type="entry name" value="GDHRDH"/>
</dbReference>
<evidence type="ECO:0000256" key="3">
    <source>
        <dbReference type="SAM" id="MobiDB-lite"/>
    </source>
</evidence>
<dbReference type="EMBL" id="JASCZI010151047">
    <property type="protein sequence ID" value="MED6167783.1"/>
    <property type="molecule type" value="Genomic_DNA"/>
</dbReference>
<evidence type="ECO:0000313" key="6">
    <source>
        <dbReference type="Proteomes" id="UP001341840"/>
    </source>
</evidence>
<dbReference type="PROSITE" id="PS00061">
    <property type="entry name" value="ADH_SHORT"/>
    <property type="match status" value="1"/>
</dbReference>
<feature type="domain" description="Ketoreductase" evidence="4">
    <location>
        <begin position="24"/>
        <end position="215"/>
    </location>
</feature>
<dbReference type="Gene3D" id="3.40.50.720">
    <property type="entry name" value="NAD(P)-binding Rossmann-like Domain"/>
    <property type="match status" value="1"/>
</dbReference>
<dbReference type="PANTHER" id="PTHR48107">
    <property type="entry name" value="NADPH-DEPENDENT ALDEHYDE REDUCTASE-LIKE PROTEIN, CHLOROPLASTIC-RELATED"/>
    <property type="match status" value="1"/>
</dbReference>
<name>A0ABU6V692_9FABA</name>